<organism evidence="3 4">
    <name type="scientific">Maribacter vaceletii</name>
    <dbReference type="NCBI Taxonomy" id="1206816"/>
    <lineage>
        <taxon>Bacteria</taxon>
        <taxon>Pseudomonadati</taxon>
        <taxon>Bacteroidota</taxon>
        <taxon>Flavobacteriia</taxon>
        <taxon>Flavobacteriales</taxon>
        <taxon>Flavobacteriaceae</taxon>
        <taxon>Maribacter</taxon>
    </lineage>
</organism>
<dbReference type="Proteomes" id="UP000269412">
    <property type="component" value="Unassembled WGS sequence"/>
</dbReference>
<dbReference type="OrthoDB" id="1523762at2"/>
<evidence type="ECO:0000313" key="4">
    <source>
        <dbReference type="Proteomes" id="UP000269412"/>
    </source>
</evidence>
<sequence length="218" mass="25007">MQIQTHILTNIPVFKVEDSLKAVVKFFKNTTFSHVAVIEKGRFLGVLSEDDLENLKVDEKIEGYRYSLDNFFTRKDANWLDVLEGFARNEANILPVLGENEEVLGYYDLTDVVGVFIDTPFFTEPGNILVVAKGTKDYSFSEVAQIVESNNAKYIGGFITEMLNDVVQITIKISTENFSDVVQTFRRYNYNIVFGNSDDKFLEDLKERSDYLDKYLNV</sequence>
<dbReference type="SUPFAM" id="SSF54631">
    <property type="entry name" value="CBS-domain pair"/>
    <property type="match status" value="1"/>
</dbReference>
<evidence type="ECO:0000256" key="1">
    <source>
        <dbReference type="PROSITE-ProRule" id="PRU00703"/>
    </source>
</evidence>
<dbReference type="InterPro" id="IPR046342">
    <property type="entry name" value="CBS_dom_sf"/>
</dbReference>
<dbReference type="RefSeq" id="WP_121062950.1">
    <property type="nucleotide sequence ID" value="NZ_RBIQ01000007.1"/>
</dbReference>
<reference evidence="3 4" key="1">
    <citation type="submission" date="2018-10" db="EMBL/GenBank/DDBJ databases">
        <title>Genomic Encyclopedia of Archaeal and Bacterial Type Strains, Phase II (KMG-II): from individual species to whole genera.</title>
        <authorList>
            <person name="Goeker M."/>
        </authorList>
    </citation>
    <scope>NUCLEOTIDE SEQUENCE [LARGE SCALE GENOMIC DNA]</scope>
    <source>
        <strain evidence="3 4">DSM 25230</strain>
    </source>
</reference>
<protein>
    <submittedName>
        <fullName evidence="3">CBS domain protein</fullName>
    </submittedName>
</protein>
<keyword evidence="1" id="KW-0129">CBS domain</keyword>
<evidence type="ECO:0000259" key="2">
    <source>
        <dbReference type="PROSITE" id="PS51371"/>
    </source>
</evidence>
<dbReference type="AlphaFoldDB" id="A0A495EBI3"/>
<dbReference type="Gene3D" id="3.10.580.10">
    <property type="entry name" value="CBS-domain"/>
    <property type="match status" value="1"/>
</dbReference>
<feature type="domain" description="CBS" evidence="2">
    <location>
        <begin position="7"/>
        <end position="62"/>
    </location>
</feature>
<comment type="caution">
    <text evidence="3">The sequence shown here is derived from an EMBL/GenBank/DDBJ whole genome shotgun (WGS) entry which is preliminary data.</text>
</comment>
<keyword evidence="4" id="KW-1185">Reference proteome</keyword>
<dbReference type="Pfam" id="PF00571">
    <property type="entry name" value="CBS"/>
    <property type="match status" value="1"/>
</dbReference>
<name>A0A495EBI3_9FLAO</name>
<accession>A0A495EBI3</accession>
<evidence type="ECO:0000313" key="3">
    <source>
        <dbReference type="EMBL" id="RKR14061.1"/>
    </source>
</evidence>
<dbReference type="PROSITE" id="PS51371">
    <property type="entry name" value="CBS"/>
    <property type="match status" value="1"/>
</dbReference>
<proteinExistence type="predicted"/>
<dbReference type="InterPro" id="IPR000644">
    <property type="entry name" value="CBS_dom"/>
</dbReference>
<dbReference type="EMBL" id="RBIQ01000007">
    <property type="protein sequence ID" value="RKR14061.1"/>
    <property type="molecule type" value="Genomic_DNA"/>
</dbReference>
<gene>
    <name evidence="3" type="ORF">CLV91_0130</name>
</gene>